<gene>
    <name evidence="2" type="ORF">AE618_26360</name>
</gene>
<dbReference type="Proteomes" id="UP000037822">
    <property type="component" value="Unassembled WGS sequence"/>
</dbReference>
<dbReference type="OrthoDB" id="8163418at2"/>
<organism evidence="2 3">
    <name type="scientific">Bosea vaviloviae</name>
    <dbReference type="NCBI Taxonomy" id="1526658"/>
    <lineage>
        <taxon>Bacteria</taxon>
        <taxon>Pseudomonadati</taxon>
        <taxon>Pseudomonadota</taxon>
        <taxon>Alphaproteobacteria</taxon>
        <taxon>Hyphomicrobiales</taxon>
        <taxon>Boseaceae</taxon>
        <taxon>Bosea</taxon>
    </lineage>
</organism>
<dbReference type="AlphaFoldDB" id="A0A0N0M7Y7"/>
<feature type="compositionally biased region" description="Basic and acidic residues" evidence="1">
    <location>
        <begin position="57"/>
        <end position="80"/>
    </location>
</feature>
<dbReference type="RefSeq" id="WP_054212013.1">
    <property type="nucleotide sequence ID" value="NZ_LGSZ01000095.1"/>
</dbReference>
<dbReference type="EMBL" id="LGSZ01000095">
    <property type="protein sequence ID" value="KPH73664.1"/>
    <property type="molecule type" value="Genomic_DNA"/>
</dbReference>
<accession>A0A0N0M7Y7</accession>
<dbReference type="PATRIC" id="fig|1526658.3.peg.4813"/>
<keyword evidence="3" id="KW-1185">Reference proteome</keyword>
<evidence type="ECO:0000256" key="1">
    <source>
        <dbReference type="SAM" id="MobiDB-lite"/>
    </source>
</evidence>
<reference evidence="2 3" key="1">
    <citation type="submission" date="2015-07" db="EMBL/GenBank/DDBJ databases">
        <title>Whole genome sequencing of Bosea vaviloviae isolated from cave pool.</title>
        <authorList>
            <person name="Tan N.E.H."/>
            <person name="Lee Y.P."/>
            <person name="Gan H.M."/>
            <person name="Barton H."/>
            <person name="Savka M.A."/>
        </authorList>
    </citation>
    <scope>NUCLEOTIDE SEQUENCE [LARGE SCALE GENOMIC DNA]</scope>
    <source>
        <strain evidence="2 3">SD260</strain>
    </source>
</reference>
<evidence type="ECO:0000313" key="2">
    <source>
        <dbReference type="EMBL" id="KPH73664.1"/>
    </source>
</evidence>
<protein>
    <submittedName>
        <fullName evidence="2">Uncharacterized protein</fullName>
    </submittedName>
</protein>
<evidence type="ECO:0000313" key="3">
    <source>
        <dbReference type="Proteomes" id="UP000037822"/>
    </source>
</evidence>
<comment type="caution">
    <text evidence="2">The sequence shown here is derived from an EMBL/GenBank/DDBJ whole genome shotgun (WGS) entry which is preliminary data.</text>
</comment>
<sequence>MTNTSHLTDAAGALATPRRPGQSGEETEHRAGPNPRSANPTGPHAPYEPDDPNGLAAEKHIREAVDSKAEEPTAGKERGHGIAFVDLSRGKP</sequence>
<feature type="region of interest" description="Disordered" evidence="1">
    <location>
        <begin position="1"/>
        <end position="92"/>
    </location>
</feature>
<name>A0A0N0M7Y7_9HYPH</name>
<proteinExistence type="predicted"/>